<dbReference type="EMBL" id="LUGG01000043">
    <property type="protein sequence ID" value="OBZ65588.1"/>
    <property type="molecule type" value="Genomic_DNA"/>
</dbReference>
<name>A0A1C7LM36_GRIFR</name>
<evidence type="ECO:0000313" key="3">
    <source>
        <dbReference type="Proteomes" id="UP000092993"/>
    </source>
</evidence>
<keyword evidence="3" id="KW-1185">Reference proteome</keyword>
<proteinExistence type="predicted"/>
<evidence type="ECO:0000313" key="2">
    <source>
        <dbReference type="EMBL" id="OBZ65588.1"/>
    </source>
</evidence>
<protein>
    <submittedName>
        <fullName evidence="2">Uncharacterized protein</fullName>
    </submittedName>
</protein>
<organism evidence="2 3">
    <name type="scientific">Grifola frondosa</name>
    <name type="common">Maitake</name>
    <name type="synonym">Polyporus frondosus</name>
    <dbReference type="NCBI Taxonomy" id="5627"/>
    <lineage>
        <taxon>Eukaryota</taxon>
        <taxon>Fungi</taxon>
        <taxon>Dikarya</taxon>
        <taxon>Basidiomycota</taxon>
        <taxon>Agaricomycotina</taxon>
        <taxon>Agaricomycetes</taxon>
        <taxon>Polyporales</taxon>
        <taxon>Grifolaceae</taxon>
        <taxon>Grifola</taxon>
    </lineage>
</organism>
<reference evidence="2 3" key="1">
    <citation type="submission" date="2016-03" db="EMBL/GenBank/DDBJ databases">
        <title>Whole genome sequencing of Grifola frondosa 9006-11.</title>
        <authorList>
            <person name="Min B."/>
            <person name="Park H."/>
            <person name="Kim J.-G."/>
            <person name="Cho H."/>
            <person name="Oh Y.-L."/>
            <person name="Kong W.-S."/>
            <person name="Choi I.-G."/>
        </authorList>
    </citation>
    <scope>NUCLEOTIDE SEQUENCE [LARGE SCALE GENOMIC DNA]</scope>
    <source>
        <strain evidence="2 3">9006-11</strain>
    </source>
</reference>
<feature type="region of interest" description="Disordered" evidence="1">
    <location>
        <begin position="99"/>
        <end position="146"/>
    </location>
</feature>
<evidence type="ECO:0000256" key="1">
    <source>
        <dbReference type="SAM" id="MobiDB-lite"/>
    </source>
</evidence>
<gene>
    <name evidence="2" type="ORF">A0H81_14495</name>
</gene>
<sequence>MQLTGRSSLLAPRVCTLGRSRSRILQLPFFPQWEPRPGVRTCAPHGAIGAYVRAPASPSCRFGAHRGSVLHVFVFVFADNNATRLIKFKCDTAEVDTPRRRGPLHANMHASSPATARRTQHTGMNEHSPYAVRPHHGEAPSPETASSSDRILLSLRALTPSQLSPLPPGKRERKCDLRRVWLSIVSTSGRDPDMPAKMQLDSIRLKPNLADPRRLEEHMLWAHIADAWLAGWRVLLHLLRPVVGFVLSLSDCKY</sequence>
<comment type="caution">
    <text evidence="2">The sequence shown here is derived from an EMBL/GenBank/DDBJ whole genome shotgun (WGS) entry which is preliminary data.</text>
</comment>
<accession>A0A1C7LM36</accession>
<dbReference type="Proteomes" id="UP000092993">
    <property type="component" value="Unassembled WGS sequence"/>
</dbReference>
<dbReference type="AlphaFoldDB" id="A0A1C7LM36"/>